<keyword evidence="2" id="KW-0378">Hydrolase</keyword>
<accession>A0A6J6GNB9</accession>
<evidence type="ECO:0000256" key="1">
    <source>
        <dbReference type="ARBA" id="ARBA00022723"/>
    </source>
</evidence>
<dbReference type="Pfam" id="PF01026">
    <property type="entry name" value="TatD_DNase"/>
    <property type="match status" value="1"/>
</dbReference>
<dbReference type="GO" id="GO:0005829">
    <property type="term" value="C:cytosol"/>
    <property type="evidence" value="ECO:0007669"/>
    <property type="project" value="TreeGrafter"/>
</dbReference>
<dbReference type="InterPro" id="IPR018228">
    <property type="entry name" value="DNase_TatD-rel_CS"/>
</dbReference>
<organism evidence="3">
    <name type="scientific">freshwater metagenome</name>
    <dbReference type="NCBI Taxonomy" id="449393"/>
    <lineage>
        <taxon>unclassified sequences</taxon>
        <taxon>metagenomes</taxon>
        <taxon>ecological metagenomes</taxon>
    </lineage>
</organism>
<dbReference type="CDD" id="cd01310">
    <property type="entry name" value="TatD_DNAse"/>
    <property type="match status" value="1"/>
</dbReference>
<dbReference type="NCBIfam" id="TIGR00010">
    <property type="entry name" value="YchF/TatD family DNA exonuclease"/>
    <property type="match status" value="1"/>
</dbReference>
<dbReference type="SUPFAM" id="SSF51556">
    <property type="entry name" value="Metallo-dependent hydrolases"/>
    <property type="match status" value="1"/>
</dbReference>
<dbReference type="GO" id="GO:0046872">
    <property type="term" value="F:metal ion binding"/>
    <property type="evidence" value="ECO:0007669"/>
    <property type="project" value="UniProtKB-KW"/>
</dbReference>
<dbReference type="Gene3D" id="3.20.20.140">
    <property type="entry name" value="Metal-dependent hydrolases"/>
    <property type="match status" value="1"/>
</dbReference>
<name>A0A6J6GNB9_9ZZZZ</name>
<protein>
    <submittedName>
        <fullName evidence="3">Unannotated protein</fullName>
    </submittedName>
</protein>
<dbReference type="FunFam" id="3.20.20.140:FF:000005">
    <property type="entry name" value="TatD family hydrolase"/>
    <property type="match status" value="1"/>
</dbReference>
<proteinExistence type="predicted"/>
<dbReference type="AlphaFoldDB" id="A0A6J6GNB9"/>
<dbReference type="PANTHER" id="PTHR46124:SF2">
    <property type="entry name" value="D-AMINOACYL-TRNA DEACYLASE"/>
    <property type="match status" value="1"/>
</dbReference>
<dbReference type="EMBL" id="CAEZUK010000096">
    <property type="protein sequence ID" value="CAB4600584.1"/>
    <property type="molecule type" value="Genomic_DNA"/>
</dbReference>
<dbReference type="GO" id="GO:0004536">
    <property type="term" value="F:DNA nuclease activity"/>
    <property type="evidence" value="ECO:0007669"/>
    <property type="project" value="InterPro"/>
</dbReference>
<dbReference type="PANTHER" id="PTHR46124">
    <property type="entry name" value="D-AMINOACYL-TRNA DEACYLASE"/>
    <property type="match status" value="1"/>
</dbReference>
<reference evidence="3" key="1">
    <citation type="submission" date="2020-05" db="EMBL/GenBank/DDBJ databases">
        <authorList>
            <person name="Chiriac C."/>
            <person name="Salcher M."/>
            <person name="Ghai R."/>
            <person name="Kavagutti S V."/>
        </authorList>
    </citation>
    <scope>NUCLEOTIDE SEQUENCE</scope>
</reference>
<keyword evidence="1" id="KW-0479">Metal-binding</keyword>
<dbReference type="InterPro" id="IPR032466">
    <property type="entry name" value="Metal_Hydrolase"/>
</dbReference>
<evidence type="ECO:0000256" key="2">
    <source>
        <dbReference type="ARBA" id="ARBA00022801"/>
    </source>
</evidence>
<dbReference type="PROSITE" id="PS01090">
    <property type="entry name" value="TATD_2"/>
    <property type="match status" value="1"/>
</dbReference>
<dbReference type="PIRSF" id="PIRSF005902">
    <property type="entry name" value="DNase_TatD"/>
    <property type="match status" value="1"/>
</dbReference>
<evidence type="ECO:0000313" key="3">
    <source>
        <dbReference type="EMBL" id="CAB4600584.1"/>
    </source>
</evidence>
<sequence length="259" mass="28261">MWTDTHCHLDDERYRGEGPRDLGGTLGVLESARQSHVSRFITVGCDAASSRVAIECAGAHDDVWASVGLHPHDAVHGVDTIVDLIASPRVIAIGEAGLDYYYEHSHRTDQREAFAAQIQLAHQHDLPLIIHTRDAWDDTFDVLLAEGAPKQTIFHCFTGGPNEARRCLDIGAFLSFSGIVTFKTALDVVEAALLCPLDRILLETDSPYLAPVPHRGRTNQPANVAVVGTRVADIKSIDPHEMARITTENACIAFPLLTS</sequence>
<dbReference type="GO" id="GO:0016788">
    <property type="term" value="F:hydrolase activity, acting on ester bonds"/>
    <property type="evidence" value="ECO:0007669"/>
    <property type="project" value="InterPro"/>
</dbReference>
<dbReference type="InterPro" id="IPR001130">
    <property type="entry name" value="TatD-like"/>
</dbReference>
<gene>
    <name evidence="3" type="ORF">UFOPK1820_00700</name>
</gene>
<dbReference type="InterPro" id="IPR015991">
    <property type="entry name" value="TatD/YcfH-like"/>
</dbReference>